<evidence type="ECO:0000313" key="2">
    <source>
        <dbReference type="EnsemblMetazoa" id="AALFPA23_012534.P17978"/>
    </source>
</evidence>
<dbReference type="PANTHER" id="PTHR33327:SF3">
    <property type="entry name" value="RNA-DIRECTED DNA POLYMERASE"/>
    <property type="match status" value="1"/>
</dbReference>
<evidence type="ECO:0000313" key="3">
    <source>
        <dbReference type="Proteomes" id="UP000069940"/>
    </source>
</evidence>
<evidence type="ECO:0000259" key="1">
    <source>
        <dbReference type="Pfam" id="PF23055"/>
    </source>
</evidence>
<feature type="domain" description="DUF7041" evidence="1">
    <location>
        <begin position="24"/>
        <end position="106"/>
    </location>
</feature>
<protein>
    <recommendedName>
        <fullName evidence="1">DUF7041 domain-containing protein</fullName>
    </recommendedName>
</protein>
<dbReference type="EnsemblMetazoa" id="AALFPA23_012534.R17978">
    <property type="protein sequence ID" value="AALFPA23_012534.P17978"/>
    <property type="gene ID" value="AALFPA23_012534"/>
</dbReference>
<reference evidence="3" key="1">
    <citation type="journal article" date="2015" name="Proc. Natl. Acad. Sci. U.S.A.">
        <title>Genome sequence of the Asian Tiger mosquito, Aedes albopictus, reveals insights into its biology, genetics, and evolution.</title>
        <authorList>
            <person name="Chen X.G."/>
            <person name="Jiang X."/>
            <person name="Gu J."/>
            <person name="Xu M."/>
            <person name="Wu Y."/>
            <person name="Deng Y."/>
            <person name="Zhang C."/>
            <person name="Bonizzoni M."/>
            <person name="Dermauw W."/>
            <person name="Vontas J."/>
            <person name="Armbruster P."/>
            <person name="Huang X."/>
            <person name="Yang Y."/>
            <person name="Zhang H."/>
            <person name="He W."/>
            <person name="Peng H."/>
            <person name="Liu Y."/>
            <person name="Wu K."/>
            <person name="Chen J."/>
            <person name="Lirakis M."/>
            <person name="Topalis P."/>
            <person name="Van Leeuwen T."/>
            <person name="Hall A.B."/>
            <person name="Jiang X."/>
            <person name="Thorpe C."/>
            <person name="Mueller R.L."/>
            <person name="Sun C."/>
            <person name="Waterhouse R.M."/>
            <person name="Yan G."/>
            <person name="Tu Z.J."/>
            <person name="Fang X."/>
            <person name="James A.A."/>
        </authorList>
    </citation>
    <scope>NUCLEOTIDE SEQUENCE [LARGE SCALE GENOMIC DNA]</scope>
    <source>
        <strain evidence="3">Foshan</strain>
    </source>
</reference>
<accession>A0ABM1YVL5</accession>
<reference evidence="2" key="2">
    <citation type="submission" date="2025-05" db="UniProtKB">
        <authorList>
            <consortium name="EnsemblMetazoa"/>
        </authorList>
    </citation>
    <scope>IDENTIFICATION</scope>
    <source>
        <strain evidence="2">Foshan</strain>
    </source>
</reference>
<proteinExistence type="predicted"/>
<name>A0ABM1YVL5_AEDAL</name>
<dbReference type="GeneID" id="134286545"/>
<dbReference type="PANTHER" id="PTHR33327">
    <property type="entry name" value="ENDONUCLEASE"/>
    <property type="match status" value="1"/>
</dbReference>
<dbReference type="Proteomes" id="UP000069940">
    <property type="component" value="Unassembled WGS sequence"/>
</dbReference>
<keyword evidence="3" id="KW-1185">Reference proteome</keyword>
<dbReference type="RefSeq" id="XP_062704154.1">
    <property type="nucleotide sequence ID" value="XM_062848170.1"/>
</dbReference>
<dbReference type="InterPro" id="IPR055469">
    <property type="entry name" value="DUF7041"/>
</dbReference>
<sequence length="123" mass="13619">MTENQTPSAAAAAAAATASVAVKLPEFWKSDPAMWFARAEAQFALARVVRDETKYYYIISKIDQSVICHVADLIENPPADNKYKAVKDRLISRFEISAQGKLECLLNPCDLGDMRPTHLLACM</sequence>
<dbReference type="Pfam" id="PF23055">
    <property type="entry name" value="DUF7041"/>
    <property type="match status" value="1"/>
</dbReference>
<organism evidence="2 3">
    <name type="scientific">Aedes albopictus</name>
    <name type="common">Asian tiger mosquito</name>
    <name type="synonym">Stegomyia albopicta</name>
    <dbReference type="NCBI Taxonomy" id="7160"/>
    <lineage>
        <taxon>Eukaryota</taxon>
        <taxon>Metazoa</taxon>
        <taxon>Ecdysozoa</taxon>
        <taxon>Arthropoda</taxon>
        <taxon>Hexapoda</taxon>
        <taxon>Insecta</taxon>
        <taxon>Pterygota</taxon>
        <taxon>Neoptera</taxon>
        <taxon>Endopterygota</taxon>
        <taxon>Diptera</taxon>
        <taxon>Nematocera</taxon>
        <taxon>Culicoidea</taxon>
        <taxon>Culicidae</taxon>
        <taxon>Culicinae</taxon>
        <taxon>Aedini</taxon>
        <taxon>Aedes</taxon>
        <taxon>Stegomyia</taxon>
    </lineage>
</organism>